<organism evidence="5 6">
    <name type="scientific">Mycobacterium avium</name>
    <dbReference type="NCBI Taxonomy" id="1764"/>
    <lineage>
        <taxon>Bacteria</taxon>
        <taxon>Bacillati</taxon>
        <taxon>Actinomycetota</taxon>
        <taxon>Actinomycetes</taxon>
        <taxon>Mycobacteriales</taxon>
        <taxon>Mycobacteriaceae</taxon>
        <taxon>Mycobacterium</taxon>
        <taxon>Mycobacterium avium complex (MAC)</taxon>
    </lineage>
</organism>
<gene>
    <name evidence="5" type="ORF">CKJ66_04895</name>
</gene>
<dbReference type="PANTHER" id="PTHR24096">
    <property type="entry name" value="LONG-CHAIN-FATTY-ACID--COA LIGASE"/>
    <property type="match status" value="1"/>
</dbReference>
<dbReference type="InterPro" id="IPR000873">
    <property type="entry name" value="AMP-dep_synth/lig_dom"/>
</dbReference>
<dbReference type="Proteomes" id="UP000217768">
    <property type="component" value="Unassembled WGS sequence"/>
</dbReference>
<dbReference type="InterPro" id="IPR045851">
    <property type="entry name" value="AMP-bd_C_sf"/>
</dbReference>
<protein>
    <submittedName>
        <fullName evidence="5">Acyl-CoA synthetase</fullName>
    </submittedName>
</protein>
<dbReference type="InterPro" id="IPR042099">
    <property type="entry name" value="ANL_N_sf"/>
</dbReference>
<dbReference type="Gene3D" id="3.30.300.30">
    <property type="match status" value="1"/>
</dbReference>
<dbReference type="PROSITE" id="PS00455">
    <property type="entry name" value="AMP_BINDING"/>
    <property type="match status" value="1"/>
</dbReference>
<sequence>MCMIFSAPIPEIDVPTINLADFVLADVDSRRSKPAVIDAVSGLTLTYGELDEMSARAAGGLLKDGIRPGDVVALISNNQPMYAVAVYAILRAGAVVSPINPVLNGSEIGKQLATAGAKAVVAATGGGWLAEAVVGTQVEACYSFDDSADTRSFRALLSSAPAISYQPASTNDLAALPFSSGTSGTSKGVMLSHGNLVANLIQLHDCWALDAEAVVCAAMPLFHIYGFTVILNSAILAGATVITMPRFDLRGYLEVVQNYRVTLGHLAPPLVLALATAPEVDQYDLTSMTRAISGAAPLDEELAARVEERTGIRIRQGYGMTEASPGTHGAPSDEFVAIPAGSVGHLLSGTTARIVDPATGEDVGVGSAGELWVRGPQIMQGYLGLPEETDATIVEGWLRTGDVVEHRDGCFYVVDRLKELIKYKGYQVAPAELEALLLQHPQIADAAVVGLADRVAGELPTAYVVHSAADPGPSDADAIIAWVAERVAPYKKIRRVAFIDRIPKSPAGKILRRVLRDLPIEEPAMIARDELRL</sequence>
<evidence type="ECO:0000256" key="1">
    <source>
        <dbReference type="ARBA" id="ARBA00006432"/>
    </source>
</evidence>
<dbReference type="AlphaFoldDB" id="A0A2A2ZNI4"/>
<feature type="domain" description="AMP-dependent synthetase/ligase" evidence="3">
    <location>
        <begin position="29"/>
        <end position="383"/>
    </location>
</feature>
<evidence type="ECO:0000259" key="4">
    <source>
        <dbReference type="Pfam" id="PF13193"/>
    </source>
</evidence>
<keyword evidence="2" id="KW-0436">Ligase</keyword>
<feature type="domain" description="AMP-binding enzyme C-terminal" evidence="4">
    <location>
        <begin position="432"/>
        <end position="509"/>
    </location>
</feature>
<dbReference type="Pfam" id="PF13193">
    <property type="entry name" value="AMP-binding_C"/>
    <property type="match status" value="1"/>
</dbReference>
<dbReference type="InterPro" id="IPR025110">
    <property type="entry name" value="AMP-bd_C"/>
</dbReference>
<dbReference type="PANTHER" id="PTHR24096:SF149">
    <property type="entry name" value="AMP-BINDING DOMAIN-CONTAINING PROTEIN-RELATED"/>
    <property type="match status" value="1"/>
</dbReference>
<evidence type="ECO:0000259" key="3">
    <source>
        <dbReference type="Pfam" id="PF00501"/>
    </source>
</evidence>
<proteinExistence type="inferred from homology"/>
<dbReference type="EMBL" id="NSFD01000005">
    <property type="protein sequence ID" value="PBA27991.1"/>
    <property type="molecule type" value="Genomic_DNA"/>
</dbReference>
<dbReference type="Gene3D" id="3.40.50.12780">
    <property type="entry name" value="N-terminal domain of ligase-like"/>
    <property type="match status" value="1"/>
</dbReference>
<dbReference type="Pfam" id="PF00501">
    <property type="entry name" value="AMP-binding"/>
    <property type="match status" value="1"/>
</dbReference>
<name>A0A2A2ZNI4_MYCAV</name>
<evidence type="ECO:0000313" key="5">
    <source>
        <dbReference type="EMBL" id="PBA27991.1"/>
    </source>
</evidence>
<reference evidence="5 6" key="1">
    <citation type="submission" date="2017-08" db="EMBL/GenBank/DDBJ databases">
        <title>Phylogenetic analysis of Mycobacterium avium complex whole genomes.</title>
        <authorList>
            <person name="Caverly L.J."/>
            <person name="Spilker T."/>
            <person name="Lipuma J."/>
        </authorList>
    </citation>
    <scope>NUCLEOTIDE SEQUENCE [LARGE SCALE GENOMIC DNA]</scope>
    <source>
        <strain evidence="5 6">FLAC0165</strain>
    </source>
</reference>
<comment type="caution">
    <text evidence="5">The sequence shown here is derived from an EMBL/GenBank/DDBJ whole genome shotgun (WGS) entry which is preliminary data.</text>
</comment>
<dbReference type="InterPro" id="IPR020845">
    <property type="entry name" value="AMP-binding_CS"/>
</dbReference>
<dbReference type="FunFam" id="3.30.300.30:FF:000007">
    <property type="entry name" value="4-coumarate--CoA ligase 2"/>
    <property type="match status" value="1"/>
</dbReference>
<dbReference type="SUPFAM" id="SSF56801">
    <property type="entry name" value="Acetyl-CoA synthetase-like"/>
    <property type="match status" value="1"/>
</dbReference>
<dbReference type="GO" id="GO:0016405">
    <property type="term" value="F:CoA-ligase activity"/>
    <property type="evidence" value="ECO:0007669"/>
    <property type="project" value="TreeGrafter"/>
</dbReference>
<evidence type="ECO:0000313" key="6">
    <source>
        <dbReference type="Proteomes" id="UP000217768"/>
    </source>
</evidence>
<accession>A0A2A2ZNI4</accession>
<evidence type="ECO:0000256" key="2">
    <source>
        <dbReference type="ARBA" id="ARBA00022598"/>
    </source>
</evidence>
<comment type="similarity">
    <text evidence="1">Belongs to the ATP-dependent AMP-binding enzyme family.</text>
</comment>